<comment type="caution">
    <text evidence="2">The sequence shown here is derived from an EMBL/GenBank/DDBJ whole genome shotgun (WGS) entry which is preliminary data.</text>
</comment>
<feature type="compositionally biased region" description="Acidic residues" evidence="1">
    <location>
        <begin position="589"/>
        <end position="598"/>
    </location>
</feature>
<dbReference type="AlphaFoldDB" id="A0A9P6NAT4"/>
<feature type="region of interest" description="Disordered" evidence="1">
    <location>
        <begin position="570"/>
        <end position="598"/>
    </location>
</feature>
<keyword evidence="3" id="KW-1185">Reference proteome</keyword>
<evidence type="ECO:0000313" key="2">
    <source>
        <dbReference type="EMBL" id="KAG0140824.1"/>
    </source>
</evidence>
<protein>
    <submittedName>
        <fullName evidence="2">Uncharacterized protein</fullName>
    </submittedName>
</protein>
<evidence type="ECO:0000256" key="1">
    <source>
        <dbReference type="SAM" id="MobiDB-lite"/>
    </source>
</evidence>
<accession>A0A9P6NAT4</accession>
<organism evidence="2 3">
    <name type="scientific">Cronartium quercuum f. sp. fusiforme G11</name>
    <dbReference type="NCBI Taxonomy" id="708437"/>
    <lineage>
        <taxon>Eukaryota</taxon>
        <taxon>Fungi</taxon>
        <taxon>Dikarya</taxon>
        <taxon>Basidiomycota</taxon>
        <taxon>Pucciniomycotina</taxon>
        <taxon>Pucciniomycetes</taxon>
        <taxon>Pucciniales</taxon>
        <taxon>Coleosporiaceae</taxon>
        <taxon>Cronartium</taxon>
    </lineage>
</organism>
<name>A0A9P6NAT4_9BASI</name>
<reference evidence="2" key="1">
    <citation type="submission" date="2013-11" db="EMBL/GenBank/DDBJ databases">
        <title>Genome sequence of the fusiform rust pathogen reveals effectors for host alternation and coevolution with pine.</title>
        <authorList>
            <consortium name="DOE Joint Genome Institute"/>
            <person name="Smith K."/>
            <person name="Pendleton A."/>
            <person name="Kubisiak T."/>
            <person name="Anderson C."/>
            <person name="Salamov A."/>
            <person name="Aerts A."/>
            <person name="Riley R."/>
            <person name="Clum A."/>
            <person name="Lindquist E."/>
            <person name="Ence D."/>
            <person name="Campbell M."/>
            <person name="Kronenberg Z."/>
            <person name="Feau N."/>
            <person name="Dhillon B."/>
            <person name="Hamelin R."/>
            <person name="Burleigh J."/>
            <person name="Smith J."/>
            <person name="Yandell M."/>
            <person name="Nelson C."/>
            <person name="Grigoriev I."/>
            <person name="Davis J."/>
        </authorList>
    </citation>
    <scope>NUCLEOTIDE SEQUENCE</scope>
    <source>
        <strain evidence="2">G11</strain>
    </source>
</reference>
<sequence length="715" mass="79387">MPSSQSSSSSSRSSVIFHPNGRTYQHEPPCTGRPGANWTILVVPPPLMRSGSSVLCASSSSATSATATPFSGSIILPLETTLFLQIKAIARSYSFPSISGISLHLKLSKAPVANASLDNSGLSIEEKTHLEEFVSARSNYNDLSQVSPRITKDSWGILFGKLLAGGSREQTASEGSMSTYLSDLTGFPIVACLKFEIDLFEANWYNAWTCAVYEVKKIGGYPASISKTTSTDSEPTSDTHSTTYSSRSSVMCEDFSRALVCGAATVSVSEKCSPVVTKRMIRRRSIHLLKQARQYRTRAPSLSQRSNVSDSRFRHRKESLQMCLNNVTSQIFQEKNSASISTINNAVADHEDRLNFDSAPHSPSENLQSCTDKIDLFNSRDLDQAVSKNDDLNISPEKKYALELNDTLVPSLHELCLNTSRFNCLEARSYTEPPNKSDSHDSTIAFQESTASSKSMAQFETWDRTESQKHNTISNLLVFYEGQSLSPDNSDHVKILKIGVAQTQVQRNSKQSQTSSEFEGDMISVLPNTLTAAFQSIDCQPNSVTSSSSEEDWFDAVDYYSSELNCDDPNKYSLDEVRPNSSFQPESESNSEEEWEAQDDIEKAELENFTEQNFKVQPYTIVHLAERIPIGPRQNAKLFTYASRSQSSLSFSSDVFEKERKVGVNENWSSKQRITKSTCTSSQLSEVKWNSCLRFGRIRARFGRSIGVLSWNGHL</sequence>
<dbReference type="Proteomes" id="UP000886653">
    <property type="component" value="Unassembled WGS sequence"/>
</dbReference>
<dbReference type="OrthoDB" id="2501576at2759"/>
<dbReference type="EMBL" id="MU167417">
    <property type="protein sequence ID" value="KAG0140824.1"/>
    <property type="molecule type" value="Genomic_DNA"/>
</dbReference>
<feature type="region of interest" description="Disordered" evidence="1">
    <location>
        <begin position="1"/>
        <end position="31"/>
    </location>
</feature>
<gene>
    <name evidence="2" type="ORF">CROQUDRAFT_333454</name>
</gene>
<feature type="compositionally biased region" description="Low complexity" evidence="1">
    <location>
        <begin position="1"/>
        <end position="14"/>
    </location>
</feature>
<proteinExistence type="predicted"/>
<evidence type="ECO:0000313" key="3">
    <source>
        <dbReference type="Proteomes" id="UP000886653"/>
    </source>
</evidence>